<evidence type="ECO:0000256" key="9">
    <source>
        <dbReference type="ARBA" id="ARBA00023065"/>
    </source>
</evidence>
<feature type="transmembrane region" description="Helical" evidence="13">
    <location>
        <begin position="263"/>
        <end position="288"/>
    </location>
</feature>
<protein>
    <submittedName>
        <fullName evidence="14">Na /proline symporter</fullName>
    </submittedName>
</protein>
<evidence type="ECO:0000256" key="1">
    <source>
        <dbReference type="ARBA" id="ARBA00004651"/>
    </source>
</evidence>
<evidence type="ECO:0000256" key="10">
    <source>
        <dbReference type="ARBA" id="ARBA00023136"/>
    </source>
</evidence>
<comment type="caution">
    <text evidence="14">The sequence shown here is derived from an EMBL/GenBank/DDBJ whole genome shotgun (WGS) entry which is preliminary data.</text>
</comment>
<proteinExistence type="inferred from homology"/>
<dbReference type="Pfam" id="PF00474">
    <property type="entry name" value="SSF"/>
    <property type="match status" value="1"/>
</dbReference>
<feature type="transmembrane region" description="Helical" evidence="13">
    <location>
        <begin position="220"/>
        <end position="242"/>
    </location>
</feature>
<dbReference type="eggNOG" id="arCOG01316">
    <property type="taxonomic scope" value="Archaea"/>
</dbReference>
<accession>L9X4D4</accession>
<feature type="transmembrane region" description="Helical" evidence="13">
    <location>
        <begin position="38"/>
        <end position="58"/>
    </location>
</feature>
<evidence type="ECO:0000313" key="14">
    <source>
        <dbReference type="EMBL" id="ELY56545.1"/>
    </source>
</evidence>
<evidence type="ECO:0000313" key="15">
    <source>
        <dbReference type="Proteomes" id="UP000011688"/>
    </source>
</evidence>
<evidence type="ECO:0000256" key="12">
    <source>
        <dbReference type="RuleBase" id="RU362091"/>
    </source>
</evidence>
<keyword evidence="5 13" id="KW-0812">Transmembrane</keyword>
<keyword evidence="3" id="KW-0813">Transport</keyword>
<evidence type="ECO:0000256" key="8">
    <source>
        <dbReference type="ARBA" id="ARBA00023053"/>
    </source>
</evidence>
<keyword evidence="4" id="KW-1003">Cell membrane</keyword>
<feature type="transmembrane region" description="Helical" evidence="13">
    <location>
        <begin position="182"/>
        <end position="200"/>
    </location>
</feature>
<evidence type="ECO:0000256" key="4">
    <source>
        <dbReference type="ARBA" id="ARBA00022475"/>
    </source>
</evidence>
<dbReference type="InterPro" id="IPR050277">
    <property type="entry name" value="Sodium:Solute_Symporter"/>
</dbReference>
<evidence type="ECO:0000256" key="13">
    <source>
        <dbReference type="SAM" id="Phobius"/>
    </source>
</evidence>
<dbReference type="GO" id="GO:0015293">
    <property type="term" value="F:symporter activity"/>
    <property type="evidence" value="ECO:0007669"/>
    <property type="project" value="UniProtKB-KW"/>
</dbReference>
<reference evidence="14 15" key="1">
    <citation type="journal article" date="2014" name="PLoS Genet.">
        <title>Phylogenetically driven sequencing of extremely halophilic archaea reveals strategies for static and dynamic osmo-response.</title>
        <authorList>
            <person name="Becker E.A."/>
            <person name="Seitzer P.M."/>
            <person name="Tritt A."/>
            <person name="Larsen D."/>
            <person name="Krusor M."/>
            <person name="Yao A.I."/>
            <person name="Wu D."/>
            <person name="Madern D."/>
            <person name="Eisen J.A."/>
            <person name="Darling A.E."/>
            <person name="Facciotti M.T."/>
        </authorList>
    </citation>
    <scope>NUCLEOTIDE SEQUENCE [LARGE SCALE GENOMIC DNA]</scope>
    <source>
        <strain evidence="14 15">DSM 10524</strain>
    </source>
</reference>
<dbReference type="PANTHER" id="PTHR48086:SF3">
    <property type="entry name" value="SODIUM_PROLINE SYMPORTER"/>
    <property type="match status" value="1"/>
</dbReference>
<feature type="transmembrane region" description="Helical" evidence="13">
    <location>
        <begin position="308"/>
        <end position="333"/>
    </location>
</feature>
<feature type="transmembrane region" description="Helical" evidence="13">
    <location>
        <begin position="354"/>
        <end position="372"/>
    </location>
</feature>
<evidence type="ECO:0000256" key="6">
    <source>
        <dbReference type="ARBA" id="ARBA00022847"/>
    </source>
</evidence>
<dbReference type="PROSITE" id="PS50283">
    <property type="entry name" value="NA_SOLUT_SYMP_3"/>
    <property type="match status" value="1"/>
</dbReference>
<gene>
    <name evidence="14" type="ORF">C491_13437</name>
</gene>
<dbReference type="EMBL" id="AOIB01000027">
    <property type="protein sequence ID" value="ELY56545.1"/>
    <property type="molecule type" value="Genomic_DNA"/>
</dbReference>
<feature type="transmembrane region" description="Helical" evidence="13">
    <location>
        <begin position="117"/>
        <end position="140"/>
    </location>
</feature>
<dbReference type="InterPro" id="IPR001734">
    <property type="entry name" value="Na/solute_symporter"/>
</dbReference>
<feature type="transmembrane region" description="Helical" evidence="13">
    <location>
        <begin position="384"/>
        <end position="404"/>
    </location>
</feature>
<dbReference type="GO" id="GO:0005886">
    <property type="term" value="C:plasma membrane"/>
    <property type="evidence" value="ECO:0007669"/>
    <property type="project" value="UniProtKB-SubCell"/>
</dbReference>
<evidence type="ECO:0000256" key="5">
    <source>
        <dbReference type="ARBA" id="ARBA00022692"/>
    </source>
</evidence>
<dbReference type="CDD" id="cd10322">
    <property type="entry name" value="SLC5sbd"/>
    <property type="match status" value="1"/>
</dbReference>
<dbReference type="GO" id="GO:0006814">
    <property type="term" value="P:sodium ion transport"/>
    <property type="evidence" value="ECO:0007669"/>
    <property type="project" value="UniProtKB-KW"/>
</dbReference>
<keyword evidence="15" id="KW-1185">Reference proteome</keyword>
<feature type="transmembrane region" description="Helical" evidence="13">
    <location>
        <begin position="411"/>
        <end position="427"/>
    </location>
</feature>
<dbReference type="Proteomes" id="UP000011688">
    <property type="component" value="Unassembled WGS sequence"/>
</dbReference>
<keyword evidence="7 13" id="KW-1133">Transmembrane helix</keyword>
<dbReference type="STRING" id="1227497.C491_13437"/>
<comment type="subcellular location">
    <subcellularLocation>
        <location evidence="1">Cell membrane</location>
        <topology evidence="1">Multi-pass membrane protein</topology>
    </subcellularLocation>
</comment>
<dbReference type="Gene3D" id="1.20.1730.10">
    <property type="entry name" value="Sodium/glucose cotransporter"/>
    <property type="match status" value="1"/>
</dbReference>
<name>L9X4D4_9EURY</name>
<feature type="transmembrane region" description="Helical" evidence="13">
    <location>
        <begin position="6"/>
        <end position="26"/>
    </location>
</feature>
<keyword evidence="8" id="KW-0915">Sodium</keyword>
<evidence type="ECO:0000256" key="7">
    <source>
        <dbReference type="ARBA" id="ARBA00022989"/>
    </source>
</evidence>
<dbReference type="AlphaFoldDB" id="L9X4D4"/>
<keyword evidence="11" id="KW-0739">Sodium transport</keyword>
<sequence>MVDSDITLFYIVAAYLVVMLGVGVWAYKKTNTAEDFLLAGRSLGAVIIAGTLMATWMGSGTVTGGPTSIGYANGFVPAILFMSAALIGIVILKVLAPRIRAGSEITIPEMLEDALGWEGRVIGMIVIAFAYVGIVSYQFIGFGFVLNVSTGISVTQGTIIGAVVIISLAAMGGLMSVSYTDAISAFLMIFGLIVAVPFVLSSAGGWGNIVAETPDTHTNLLGDLTFLQFLGFWAPFFLLILGDQNMYQRILAGDSDESSNRGIIGWFIGVGVAMTIIPVFVFASRAMFPELGDPGMALVAVTTVIPTWIGGLLLAAVSAFIITTGSSYLLSASTNISHDLYSNFVNPDASSSRVAWFTRGLVIALGIFAFVLGEFFPTILELQMYSYTAYGAAITVPLMAVFLMRNRLTKAGGISGMLVGASIAIAWDPLLGTPIETDAVVIAAPAALLSILVVSYITRDGEVVTEPMEAS</sequence>
<keyword evidence="6" id="KW-0769">Symport</keyword>
<evidence type="ECO:0000256" key="3">
    <source>
        <dbReference type="ARBA" id="ARBA00022448"/>
    </source>
</evidence>
<evidence type="ECO:0000256" key="2">
    <source>
        <dbReference type="ARBA" id="ARBA00006434"/>
    </source>
</evidence>
<evidence type="ECO:0000256" key="11">
    <source>
        <dbReference type="ARBA" id="ARBA00023201"/>
    </source>
</evidence>
<feature type="transmembrane region" description="Helical" evidence="13">
    <location>
        <begin position="78"/>
        <end position="96"/>
    </location>
</feature>
<comment type="similarity">
    <text evidence="2 12">Belongs to the sodium:solute symporter (SSF) (TC 2.A.21) family.</text>
</comment>
<dbReference type="InterPro" id="IPR038377">
    <property type="entry name" value="Na/Glc_symporter_sf"/>
</dbReference>
<keyword evidence="9" id="KW-0406">Ion transport</keyword>
<organism evidence="14 15">
    <name type="scientific">Natronococcus amylolyticus DSM 10524</name>
    <dbReference type="NCBI Taxonomy" id="1227497"/>
    <lineage>
        <taxon>Archaea</taxon>
        <taxon>Methanobacteriati</taxon>
        <taxon>Methanobacteriota</taxon>
        <taxon>Stenosarchaea group</taxon>
        <taxon>Halobacteria</taxon>
        <taxon>Halobacteriales</taxon>
        <taxon>Natrialbaceae</taxon>
        <taxon>Natronococcus</taxon>
    </lineage>
</organism>
<feature type="transmembrane region" description="Helical" evidence="13">
    <location>
        <begin position="439"/>
        <end position="458"/>
    </location>
</feature>
<keyword evidence="10 13" id="KW-0472">Membrane</keyword>
<dbReference type="PATRIC" id="fig|1227497.3.peg.2762"/>
<dbReference type="RefSeq" id="WP_005557073.1">
    <property type="nucleotide sequence ID" value="NZ_AOIB01000027.1"/>
</dbReference>
<feature type="transmembrane region" description="Helical" evidence="13">
    <location>
        <begin position="152"/>
        <end position="175"/>
    </location>
</feature>
<dbReference type="PANTHER" id="PTHR48086">
    <property type="entry name" value="SODIUM/PROLINE SYMPORTER-RELATED"/>
    <property type="match status" value="1"/>
</dbReference>